<dbReference type="eggNOG" id="COG0745">
    <property type="taxonomic scope" value="Bacteria"/>
</dbReference>
<accession>Q3ADA5</accession>
<dbReference type="Proteomes" id="UP000002706">
    <property type="component" value="Chromosome"/>
</dbReference>
<feature type="domain" description="Response regulatory" evidence="5">
    <location>
        <begin position="2"/>
        <end position="116"/>
    </location>
</feature>
<gene>
    <name evidence="6" type="primary">cheY2</name>
    <name evidence="6" type="ordered locus">CHY_1032</name>
</gene>
<feature type="modified residue" description="4-aspartylphosphate" evidence="4">
    <location>
        <position position="51"/>
    </location>
</feature>
<evidence type="ECO:0000313" key="6">
    <source>
        <dbReference type="EMBL" id="ABB14701.1"/>
    </source>
</evidence>
<dbReference type="InterPro" id="IPR001789">
    <property type="entry name" value="Sig_transdc_resp-reg_receiver"/>
</dbReference>
<evidence type="ECO:0000259" key="5">
    <source>
        <dbReference type="PROSITE" id="PS50110"/>
    </source>
</evidence>
<dbReference type="AlphaFoldDB" id="Q3ADA5"/>
<dbReference type="KEGG" id="chy:CHY_1032"/>
<evidence type="ECO:0000256" key="2">
    <source>
        <dbReference type="ARBA" id="ARBA00022553"/>
    </source>
</evidence>
<dbReference type="SUPFAM" id="SSF52172">
    <property type="entry name" value="CheY-like"/>
    <property type="match status" value="1"/>
</dbReference>
<dbReference type="OrthoDB" id="9790669at2"/>
<comment type="function">
    <text evidence="3">May play the central regulatory role in sporulation. It may be an element of the effector pathway responsible for the activation of sporulation genes in response to nutritional stress. Spo0A may act in concert with spo0H (a sigma factor) to control the expression of some genes that are critical to the sporulation process.</text>
</comment>
<dbReference type="HOGENOM" id="CLU_000445_69_17_9"/>
<keyword evidence="2 4" id="KW-0597">Phosphoprotein</keyword>
<dbReference type="EMBL" id="CP000141">
    <property type="protein sequence ID" value="ABB14701.1"/>
    <property type="molecule type" value="Genomic_DNA"/>
</dbReference>
<dbReference type="STRING" id="246194.CHY_1032"/>
<evidence type="ECO:0000256" key="4">
    <source>
        <dbReference type="PROSITE-ProRule" id="PRU00169"/>
    </source>
</evidence>
<proteinExistence type="predicted"/>
<dbReference type="InParanoid" id="Q3ADA5"/>
<dbReference type="PANTHER" id="PTHR44591">
    <property type="entry name" value="STRESS RESPONSE REGULATOR PROTEIN 1"/>
    <property type="match status" value="1"/>
</dbReference>
<organism evidence="6 7">
    <name type="scientific">Carboxydothermus hydrogenoformans (strain ATCC BAA-161 / DSM 6008 / Z-2901)</name>
    <dbReference type="NCBI Taxonomy" id="246194"/>
    <lineage>
        <taxon>Bacteria</taxon>
        <taxon>Bacillati</taxon>
        <taxon>Bacillota</taxon>
        <taxon>Clostridia</taxon>
        <taxon>Thermoanaerobacterales</taxon>
        <taxon>Thermoanaerobacteraceae</taxon>
        <taxon>Carboxydothermus</taxon>
    </lineage>
</organism>
<dbReference type="GO" id="GO:0000160">
    <property type="term" value="P:phosphorelay signal transduction system"/>
    <property type="evidence" value="ECO:0007669"/>
    <property type="project" value="InterPro"/>
</dbReference>
<keyword evidence="7" id="KW-1185">Reference proteome</keyword>
<dbReference type="PANTHER" id="PTHR44591:SF25">
    <property type="entry name" value="CHEMOTAXIS TWO-COMPONENT RESPONSE REGULATOR"/>
    <property type="match status" value="1"/>
</dbReference>
<dbReference type="Pfam" id="PF00072">
    <property type="entry name" value="Response_reg"/>
    <property type="match status" value="1"/>
</dbReference>
<dbReference type="PROSITE" id="PS50110">
    <property type="entry name" value="RESPONSE_REGULATORY"/>
    <property type="match status" value="1"/>
</dbReference>
<evidence type="ECO:0000256" key="1">
    <source>
        <dbReference type="ARBA" id="ARBA00018672"/>
    </source>
</evidence>
<dbReference type="RefSeq" id="WP_011343955.1">
    <property type="nucleotide sequence ID" value="NC_007503.1"/>
</dbReference>
<dbReference type="InterPro" id="IPR011006">
    <property type="entry name" value="CheY-like_superfamily"/>
</dbReference>
<dbReference type="Gene3D" id="3.40.50.2300">
    <property type="match status" value="1"/>
</dbReference>
<reference evidence="6 7" key="1">
    <citation type="journal article" date="2005" name="PLoS Genet.">
        <title>Life in hot carbon monoxide: the complete genome sequence of Carboxydothermus hydrogenoformans Z-2901.</title>
        <authorList>
            <person name="Wu M."/>
            <person name="Ren Q."/>
            <person name="Durkin A.S."/>
            <person name="Daugherty S.C."/>
            <person name="Brinkac L.M."/>
            <person name="Dodson R.J."/>
            <person name="Madupu R."/>
            <person name="Sullivan S.A."/>
            <person name="Kolonay J.F."/>
            <person name="Haft D.H."/>
            <person name="Nelson W.C."/>
            <person name="Tallon L.J."/>
            <person name="Jones K.M."/>
            <person name="Ulrich L.E."/>
            <person name="Gonzalez J.M."/>
            <person name="Zhulin I.B."/>
            <person name="Robb F.T."/>
            <person name="Eisen J.A."/>
        </authorList>
    </citation>
    <scope>NUCLEOTIDE SEQUENCE [LARGE SCALE GENOMIC DNA]</scope>
    <source>
        <strain evidence="7">ATCC BAA-161 / DSM 6008 / Z-2901</strain>
    </source>
</reference>
<evidence type="ECO:0000256" key="3">
    <source>
        <dbReference type="ARBA" id="ARBA00024867"/>
    </source>
</evidence>
<sequence>MKVLIVDDSFTVRQYFKEIFQGFSWEVEEAVNGLEALEKVLNGEFDLMTVDVNMPKMDGYTFVYKVREMGVSLPVILISTESKEHDKLKGLQAGATLYLVKPVLPEQIISYAMLLTGS</sequence>
<protein>
    <recommendedName>
        <fullName evidence="1">Stage 0 sporulation protein A homolog</fullName>
    </recommendedName>
</protein>
<dbReference type="SMART" id="SM00448">
    <property type="entry name" value="REC"/>
    <property type="match status" value="1"/>
</dbReference>
<evidence type="ECO:0000313" key="7">
    <source>
        <dbReference type="Proteomes" id="UP000002706"/>
    </source>
</evidence>
<name>Q3ADA5_CARHZ</name>
<dbReference type="InterPro" id="IPR050595">
    <property type="entry name" value="Bact_response_regulator"/>
</dbReference>